<reference evidence="6" key="1">
    <citation type="submission" date="2021-04" db="EMBL/GenBank/DDBJ databases">
        <authorList>
            <consortium name="Wellcome Sanger Institute Data Sharing"/>
        </authorList>
    </citation>
    <scope>NUCLEOTIDE SEQUENCE [LARGE SCALE GENOMIC DNA]</scope>
</reference>
<dbReference type="Ensembl" id="ENSATET00000041860.2">
    <property type="protein sequence ID" value="ENSATEP00000066814.2"/>
    <property type="gene ID" value="ENSATEG00000033188.1"/>
</dbReference>
<dbReference type="InterPro" id="IPR003599">
    <property type="entry name" value="Ig_sub"/>
</dbReference>
<dbReference type="SMART" id="SM00409">
    <property type="entry name" value="IG"/>
    <property type="match status" value="1"/>
</dbReference>
<feature type="chain" id="PRO_5043725289" description="Ig-like domain-containing protein" evidence="4">
    <location>
        <begin position="22"/>
        <end position="228"/>
    </location>
</feature>
<dbReference type="AlphaFoldDB" id="A0A7N6BWC7"/>
<proteinExistence type="predicted"/>
<evidence type="ECO:0000259" key="5">
    <source>
        <dbReference type="PROSITE" id="PS50835"/>
    </source>
</evidence>
<reference evidence="6" key="2">
    <citation type="submission" date="2025-08" db="UniProtKB">
        <authorList>
            <consortium name="Ensembl"/>
        </authorList>
    </citation>
    <scope>IDENTIFICATION</scope>
</reference>
<dbReference type="PANTHER" id="PTHR11481:SF64">
    <property type="entry name" value="FC RECEPTOR-LIKE PROTEIN 4"/>
    <property type="match status" value="1"/>
</dbReference>
<dbReference type="InterPro" id="IPR007110">
    <property type="entry name" value="Ig-like_dom"/>
</dbReference>
<keyword evidence="1 4" id="KW-0732">Signal</keyword>
<feature type="transmembrane region" description="Helical" evidence="3">
    <location>
        <begin position="141"/>
        <end position="160"/>
    </location>
</feature>
<dbReference type="GO" id="GO:0009897">
    <property type="term" value="C:external side of plasma membrane"/>
    <property type="evidence" value="ECO:0007669"/>
    <property type="project" value="TreeGrafter"/>
</dbReference>
<dbReference type="InterPro" id="IPR050488">
    <property type="entry name" value="Ig_Fc_receptor"/>
</dbReference>
<keyword evidence="7" id="KW-1185">Reference proteome</keyword>
<evidence type="ECO:0000256" key="3">
    <source>
        <dbReference type="SAM" id="Phobius"/>
    </source>
</evidence>
<dbReference type="PROSITE" id="PS50835">
    <property type="entry name" value="IG_LIKE"/>
    <property type="match status" value="1"/>
</dbReference>
<dbReference type="GO" id="GO:0007166">
    <property type="term" value="P:cell surface receptor signaling pathway"/>
    <property type="evidence" value="ECO:0007669"/>
    <property type="project" value="TreeGrafter"/>
</dbReference>
<keyword evidence="3" id="KW-0812">Transmembrane</keyword>
<evidence type="ECO:0000256" key="2">
    <source>
        <dbReference type="ARBA" id="ARBA00023157"/>
    </source>
</evidence>
<feature type="signal peptide" evidence="4">
    <location>
        <begin position="1"/>
        <end position="21"/>
    </location>
</feature>
<reference evidence="6" key="3">
    <citation type="submission" date="2025-09" db="UniProtKB">
        <authorList>
            <consortium name="Ensembl"/>
        </authorList>
    </citation>
    <scope>IDENTIFICATION</scope>
</reference>
<dbReference type="InterPro" id="IPR013783">
    <property type="entry name" value="Ig-like_fold"/>
</dbReference>
<dbReference type="InterPro" id="IPR036179">
    <property type="entry name" value="Ig-like_dom_sf"/>
</dbReference>
<dbReference type="Gene3D" id="2.60.40.10">
    <property type="entry name" value="Immunoglobulins"/>
    <property type="match status" value="1"/>
</dbReference>
<keyword evidence="3" id="KW-1133">Transmembrane helix</keyword>
<protein>
    <recommendedName>
        <fullName evidence="5">Ig-like domain-containing protein</fullName>
    </recommendedName>
</protein>
<feature type="domain" description="Ig-like" evidence="5">
    <location>
        <begin position="38"/>
        <end position="110"/>
    </location>
</feature>
<keyword evidence="3" id="KW-0472">Membrane</keyword>
<feature type="transmembrane region" description="Helical" evidence="3">
    <location>
        <begin position="167"/>
        <end position="193"/>
    </location>
</feature>
<feature type="transmembrane region" description="Helical" evidence="3">
    <location>
        <begin position="199"/>
        <end position="227"/>
    </location>
</feature>
<sequence>MDITTLCLMLCLAEGSHSVAAEASLSIAPDRAQFFRYDQISLSCEASEGFSSWTVKRNTNIRTSQRCQLGWAIPGESSCTIQDADPSDTGVYWCESQSGERSNTVNITVTDGVILGSPALPVTQDDDVTLYDVVVLGVSEGVVVVGLVVSGGVVIVGLVVSGGVVVVGLVVSGGVVVVGLVVSGGVVVVGLVVVGGVVVVGLVVVGGVVVVGIVVVGGVVVVGIVVVG</sequence>
<name>A0A7N6BWC7_ANATE</name>
<dbReference type="Proteomes" id="UP000265040">
    <property type="component" value="Chromosome 18"/>
</dbReference>
<dbReference type="GO" id="GO:0006955">
    <property type="term" value="P:immune response"/>
    <property type="evidence" value="ECO:0007669"/>
    <property type="project" value="TreeGrafter"/>
</dbReference>
<dbReference type="SUPFAM" id="SSF48726">
    <property type="entry name" value="Immunoglobulin"/>
    <property type="match status" value="1"/>
</dbReference>
<dbReference type="GeneTree" id="ENSGT00940000163711"/>
<keyword evidence="2" id="KW-1015">Disulfide bond</keyword>
<dbReference type="GO" id="GO:0004888">
    <property type="term" value="F:transmembrane signaling receptor activity"/>
    <property type="evidence" value="ECO:0007669"/>
    <property type="project" value="TreeGrafter"/>
</dbReference>
<organism evidence="6 7">
    <name type="scientific">Anabas testudineus</name>
    <name type="common">Climbing perch</name>
    <name type="synonym">Anthias testudineus</name>
    <dbReference type="NCBI Taxonomy" id="64144"/>
    <lineage>
        <taxon>Eukaryota</taxon>
        <taxon>Metazoa</taxon>
        <taxon>Chordata</taxon>
        <taxon>Craniata</taxon>
        <taxon>Vertebrata</taxon>
        <taxon>Euteleostomi</taxon>
        <taxon>Actinopterygii</taxon>
        <taxon>Neopterygii</taxon>
        <taxon>Teleostei</taxon>
        <taxon>Neoteleostei</taxon>
        <taxon>Acanthomorphata</taxon>
        <taxon>Anabantaria</taxon>
        <taxon>Anabantiformes</taxon>
        <taxon>Anabantoidei</taxon>
        <taxon>Anabantidae</taxon>
        <taxon>Anabas</taxon>
    </lineage>
</organism>
<evidence type="ECO:0000313" key="7">
    <source>
        <dbReference type="Proteomes" id="UP000265040"/>
    </source>
</evidence>
<dbReference type="PANTHER" id="PTHR11481">
    <property type="entry name" value="IMMUNOGLOBULIN FC RECEPTOR"/>
    <property type="match status" value="1"/>
</dbReference>
<accession>A0A7N6BWC7</accession>
<evidence type="ECO:0000256" key="1">
    <source>
        <dbReference type="ARBA" id="ARBA00022729"/>
    </source>
</evidence>
<evidence type="ECO:0000256" key="4">
    <source>
        <dbReference type="SAM" id="SignalP"/>
    </source>
</evidence>
<evidence type="ECO:0000313" key="6">
    <source>
        <dbReference type="Ensembl" id="ENSATEP00000066814.2"/>
    </source>
</evidence>